<dbReference type="EMBL" id="QJPH01000334">
    <property type="protein sequence ID" value="PZN77547.1"/>
    <property type="molecule type" value="Genomic_DNA"/>
</dbReference>
<proteinExistence type="predicted"/>
<accession>A0A2W4T477</accession>
<evidence type="ECO:0000313" key="1">
    <source>
        <dbReference type="EMBL" id="PZN77547.1"/>
    </source>
</evidence>
<sequence length="91" mass="9941">MYALEGTHSVPYLGCLSSLGVQTNLHECWAKNDKYIPVIPAGIAGQIGRIADLHGSAAQRVRDMDVPNAFSFQTFWGLSKGMASFSLRWAL</sequence>
<comment type="caution">
    <text evidence="1">The sequence shown here is derived from an EMBL/GenBank/DDBJ whole genome shotgun (WGS) entry which is preliminary data.</text>
</comment>
<reference evidence="1 2" key="1">
    <citation type="journal article" date="2018" name="Aquat. Microb. Ecol.">
        <title>Gammaproteobacterial methanotrophs dominate.</title>
        <authorList>
            <person name="Rissanen A.J."/>
            <person name="Saarenheimo J."/>
            <person name="Tiirola M."/>
            <person name="Peura S."/>
            <person name="Aalto S.L."/>
            <person name="Karvinen A."/>
            <person name="Nykanen H."/>
        </authorList>
    </citation>
    <scope>NUCLEOTIDE SEQUENCE [LARGE SCALE GENOMIC DNA]</scope>
    <source>
        <strain evidence="1">AMbin10</strain>
    </source>
</reference>
<gene>
    <name evidence="1" type="ORF">DM484_14775</name>
</gene>
<evidence type="ECO:0000313" key="2">
    <source>
        <dbReference type="Proteomes" id="UP000249396"/>
    </source>
</evidence>
<protein>
    <submittedName>
        <fullName evidence="1">Uncharacterized protein</fullName>
    </submittedName>
</protein>
<dbReference type="AlphaFoldDB" id="A0A2W4T477"/>
<name>A0A2W4T477_9GAMM</name>
<organism evidence="1 2">
    <name type="scientific">Candidatus Methylumidiphilus alinenensis</name>
    <dbReference type="NCBI Taxonomy" id="2202197"/>
    <lineage>
        <taxon>Bacteria</taxon>
        <taxon>Pseudomonadati</taxon>
        <taxon>Pseudomonadota</taxon>
        <taxon>Gammaproteobacteria</taxon>
        <taxon>Methylococcales</taxon>
        <taxon>Candidatus Methylumidiphilus</taxon>
    </lineage>
</organism>
<dbReference type="Proteomes" id="UP000249396">
    <property type="component" value="Unassembled WGS sequence"/>
</dbReference>